<feature type="transmembrane region" description="Helical" evidence="9">
    <location>
        <begin position="387"/>
        <end position="413"/>
    </location>
</feature>
<dbReference type="GO" id="GO:0005290">
    <property type="term" value="F:L-histidine transmembrane transporter activity"/>
    <property type="evidence" value="ECO:0007669"/>
    <property type="project" value="TreeGrafter"/>
</dbReference>
<dbReference type="PANTHER" id="PTHR22950:SF678">
    <property type="entry name" value="VACUOLAR AMINO ACID TRANSPORTER 5-RELATED"/>
    <property type="match status" value="1"/>
</dbReference>
<keyword evidence="3" id="KW-0813">Transport</keyword>
<evidence type="ECO:0000256" key="2">
    <source>
        <dbReference type="ARBA" id="ARBA00008066"/>
    </source>
</evidence>
<dbReference type="GO" id="GO:0000329">
    <property type="term" value="C:fungal-type vacuole membrane"/>
    <property type="evidence" value="ECO:0007669"/>
    <property type="project" value="TreeGrafter"/>
</dbReference>
<feature type="transmembrane region" description="Helical" evidence="9">
    <location>
        <begin position="363"/>
        <end position="381"/>
    </location>
</feature>
<organism evidence="11 12">
    <name type="scientific">Maudiozyma exigua</name>
    <name type="common">Yeast</name>
    <name type="synonym">Kazachstania exigua</name>
    <dbReference type="NCBI Taxonomy" id="34358"/>
    <lineage>
        <taxon>Eukaryota</taxon>
        <taxon>Fungi</taxon>
        <taxon>Dikarya</taxon>
        <taxon>Ascomycota</taxon>
        <taxon>Saccharomycotina</taxon>
        <taxon>Saccharomycetes</taxon>
        <taxon>Saccharomycetales</taxon>
        <taxon>Saccharomycetaceae</taxon>
        <taxon>Maudiozyma</taxon>
    </lineage>
</organism>
<evidence type="ECO:0000256" key="3">
    <source>
        <dbReference type="ARBA" id="ARBA00022448"/>
    </source>
</evidence>
<keyword evidence="6" id="KW-0029">Amino-acid transport</keyword>
<evidence type="ECO:0000256" key="8">
    <source>
        <dbReference type="ARBA" id="ARBA00023136"/>
    </source>
</evidence>
<protein>
    <recommendedName>
        <fullName evidence="10">Amino acid transporter transmembrane domain-containing protein</fullName>
    </recommendedName>
</protein>
<accession>A0A9P6WE07</accession>
<dbReference type="InterPro" id="IPR013057">
    <property type="entry name" value="AA_transpt_TM"/>
</dbReference>
<dbReference type="Pfam" id="PF01490">
    <property type="entry name" value="Aa_trans"/>
    <property type="match status" value="1"/>
</dbReference>
<dbReference type="GO" id="GO:0005302">
    <property type="term" value="F:L-tyrosine transmembrane transporter activity"/>
    <property type="evidence" value="ECO:0007669"/>
    <property type="project" value="TreeGrafter"/>
</dbReference>
<proteinExistence type="inferred from homology"/>
<dbReference type="Proteomes" id="UP000750334">
    <property type="component" value="Unassembled WGS sequence"/>
</dbReference>
<gene>
    <name evidence="11" type="ORF">C6P45_003449</name>
</gene>
<feature type="transmembrane region" description="Helical" evidence="9">
    <location>
        <begin position="263"/>
        <end position="284"/>
    </location>
</feature>
<feature type="transmembrane region" description="Helical" evidence="9">
    <location>
        <begin position="434"/>
        <end position="459"/>
    </location>
</feature>
<reference evidence="11 12" key="1">
    <citation type="submission" date="2020-11" db="EMBL/GenBank/DDBJ databases">
        <title>Kefir isolates.</title>
        <authorList>
            <person name="Marcisauskas S."/>
            <person name="Kim Y."/>
            <person name="Blasche S."/>
        </authorList>
    </citation>
    <scope>NUCLEOTIDE SEQUENCE [LARGE SCALE GENOMIC DNA]</scope>
    <source>
        <strain evidence="11 12">OG2</strain>
    </source>
</reference>
<feature type="transmembrane region" description="Helical" evidence="9">
    <location>
        <begin position="95"/>
        <end position="112"/>
    </location>
</feature>
<dbReference type="GO" id="GO:0005313">
    <property type="term" value="F:L-glutamate transmembrane transporter activity"/>
    <property type="evidence" value="ECO:0007669"/>
    <property type="project" value="TreeGrafter"/>
</dbReference>
<dbReference type="PANTHER" id="PTHR22950">
    <property type="entry name" value="AMINO ACID TRANSPORTER"/>
    <property type="match status" value="1"/>
</dbReference>
<evidence type="ECO:0000259" key="10">
    <source>
        <dbReference type="Pfam" id="PF01490"/>
    </source>
</evidence>
<sequence length="461" mass="50551">MAASKKSGVLTLLHTACGAGILAMPYGFRPFGWFPGIVILTLCGMCSTIGLLLQARVAQYTSDKNASFFSLAQLINPNLSVMFDLAIAIKCFGVGVSYIIVVGDLIPLILFVFTRNSLLLDRNFNITIIMIFVIAPLSFMKRLNSLRYASMVAMSSVAYLCVLVLFHYLFPSEEIKSLKGNVSYGFPTGEPSPLTTLPIFIFAYTCHHNMFSVINEQKNNTFKNVKYVAMISMLFAYILYFLIGSAGYLTFGDNIVGNIITLYPLSLSSTIGRIAIVLLVTFAFPLQCHPARASIHHIIHYCEQMRKDRDIISSNDDSSNNTTTDVESQQLAITEQETLLAEQFVVEESVNEPQEVPLTGKRFIIITACVLIASYLVAILVRELARVLSVVGATGSTSISFILPGTFGYKLIGSENSNGDSTEPLSKFDKFLKYAALGLVIWGIFVVVTSLSATLFLGASH</sequence>
<evidence type="ECO:0000256" key="7">
    <source>
        <dbReference type="ARBA" id="ARBA00022989"/>
    </source>
</evidence>
<feature type="transmembrane region" description="Helical" evidence="9">
    <location>
        <begin position="124"/>
        <end position="140"/>
    </location>
</feature>
<feature type="transmembrane region" description="Helical" evidence="9">
    <location>
        <begin position="227"/>
        <end position="251"/>
    </location>
</feature>
<feature type="domain" description="Amino acid transporter transmembrane" evidence="10">
    <location>
        <begin position="3"/>
        <end position="448"/>
    </location>
</feature>
<comment type="subcellular location">
    <subcellularLocation>
        <location evidence="1">Vacuole membrane</location>
        <topology evidence="1">Multi-pass membrane protein</topology>
    </subcellularLocation>
</comment>
<keyword evidence="12" id="KW-1185">Reference proteome</keyword>
<evidence type="ECO:0000256" key="9">
    <source>
        <dbReference type="SAM" id="Phobius"/>
    </source>
</evidence>
<feature type="transmembrane region" description="Helical" evidence="9">
    <location>
        <begin position="146"/>
        <end position="170"/>
    </location>
</feature>
<dbReference type="GO" id="GO:0015189">
    <property type="term" value="F:L-lysine transmembrane transporter activity"/>
    <property type="evidence" value="ECO:0007669"/>
    <property type="project" value="TreeGrafter"/>
</dbReference>
<name>A0A9P6WE07_MAUEX</name>
<evidence type="ECO:0000256" key="4">
    <source>
        <dbReference type="ARBA" id="ARBA00022554"/>
    </source>
</evidence>
<keyword evidence="7 9" id="KW-1133">Transmembrane helix</keyword>
<evidence type="ECO:0000256" key="1">
    <source>
        <dbReference type="ARBA" id="ARBA00004128"/>
    </source>
</evidence>
<comment type="caution">
    <text evidence="11">The sequence shown here is derived from an EMBL/GenBank/DDBJ whole genome shotgun (WGS) entry which is preliminary data.</text>
</comment>
<dbReference type="OrthoDB" id="438545at2759"/>
<evidence type="ECO:0000256" key="5">
    <source>
        <dbReference type="ARBA" id="ARBA00022692"/>
    </source>
</evidence>
<keyword evidence="8 9" id="KW-0472">Membrane</keyword>
<keyword evidence="5 9" id="KW-0812">Transmembrane</keyword>
<dbReference type="AlphaFoldDB" id="A0A9P6WE07"/>
<evidence type="ECO:0000313" key="12">
    <source>
        <dbReference type="Proteomes" id="UP000750334"/>
    </source>
</evidence>
<dbReference type="GO" id="GO:0015194">
    <property type="term" value="F:L-serine transmembrane transporter activity"/>
    <property type="evidence" value="ECO:0007669"/>
    <property type="project" value="TreeGrafter"/>
</dbReference>
<feature type="transmembrane region" description="Helical" evidence="9">
    <location>
        <begin position="33"/>
        <end position="53"/>
    </location>
</feature>
<keyword evidence="4" id="KW-0926">Vacuole</keyword>
<evidence type="ECO:0000313" key="11">
    <source>
        <dbReference type="EMBL" id="KAG0669706.1"/>
    </source>
</evidence>
<dbReference type="EMBL" id="PUHR01000035">
    <property type="protein sequence ID" value="KAG0669706.1"/>
    <property type="molecule type" value="Genomic_DNA"/>
</dbReference>
<evidence type="ECO:0000256" key="6">
    <source>
        <dbReference type="ARBA" id="ARBA00022970"/>
    </source>
</evidence>
<comment type="similarity">
    <text evidence="2">Belongs to the amino acid/polyamine transporter 2 family.</text>
</comment>
<dbReference type="GO" id="GO:0061459">
    <property type="term" value="F:L-arginine transmembrane transporter activity"/>
    <property type="evidence" value="ECO:0007669"/>
    <property type="project" value="TreeGrafter"/>
</dbReference>